<feature type="compositionally biased region" description="Pro residues" evidence="1">
    <location>
        <begin position="22"/>
        <end position="34"/>
    </location>
</feature>
<reference evidence="2" key="1">
    <citation type="submission" date="2023-02" db="EMBL/GenBank/DDBJ databases">
        <title>Genome of toxic invasive species Heracleum sosnowskyi carries increased number of genes despite the absence of recent whole-genome duplications.</title>
        <authorList>
            <person name="Schelkunov M."/>
            <person name="Shtratnikova V."/>
            <person name="Makarenko M."/>
            <person name="Klepikova A."/>
            <person name="Omelchenko D."/>
            <person name="Novikova G."/>
            <person name="Obukhova E."/>
            <person name="Bogdanov V."/>
            <person name="Penin A."/>
            <person name="Logacheva M."/>
        </authorList>
    </citation>
    <scope>NUCLEOTIDE SEQUENCE</scope>
    <source>
        <strain evidence="2">Hsosn_3</strain>
        <tissue evidence="2">Leaf</tissue>
    </source>
</reference>
<feature type="compositionally biased region" description="Polar residues" evidence="1">
    <location>
        <begin position="264"/>
        <end position="273"/>
    </location>
</feature>
<reference evidence="2" key="2">
    <citation type="submission" date="2023-05" db="EMBL/GenBank/DDBJ databases">
        <authorList>
            <person name="Schelkunov M.I."/>
        </authorList>
    </citation>
    <scope>NUCLEOTIDE SEQUENCE</scope>
    <source>
        <strain evidence="2">Hsosn_3</strain>
        <tissue evidence="2">Leaf</tissue>
    </source>
</reference>
<feature type="compositionally biased region" description="Basic and acidic residues" evidence="1">
    <location>
        <begin position="328"/>
        <end position="341"/>
    </location>
</feature>
<evidence type="ECO:0000313" key="3">
    <source>
        <dbReference type="Proteomes" id="UP001237642"/>
    </source>
</evidence>
<proteinExistence type="predicted"/>
<accession>A0AAD8MEK4</accession>
<dbReference type="AlphaFoldDB" id="A0AAD8MEK4"/>
<feature type="region of interest" description="Disordered" evidence="1">
    <location>
        <begin position="291"/>
        <end position="341"/>
    </location>
</feature>
<dbReference type="EMBL" id="JAUIZM010000008">
    <property type="protein sequence ID" value="KAK1369889.1"/>
    <property type="molecule type" value="Genomic_DNA"/>
</dbReference>
<feature type="compositionally biased region" description="Polar residues" evidence="1">
    <location>
        <begin position="170"/>
        <end position="180"/>
    </location>
</feature>
<dbReference type="PANTHER" id="PTHR33472:SF1">
    <property type="entry name" value="EXTENSIN-RELATED"/>
    <property type="match status" value="1"/>
</dbReference>
<feature type="compositionally biased region" description="Basic and acidic residues" evidence="1">
    <location>
        <begin position="203"/>
        <end position="219"/>
    </location>
</feature>
<name>A0AAD8MEK4_9APIA</name>
<protein>
    <submittedName>
        <fullName evidence="2">Vegetative cell wall protein gp1-like</fullName>
    </submittedName>
</protein>
<gene>
    <name evidence="2" type="ORF">POM88_035981</name>
</gene>
<keyword evidence="3" id="KW-1185">Reference proteome</keyword>
<feature type="compositionally biased region" description="Pro residues" evidence="1">
    <location>
        <begin position="52"/>
        <end position="76"/>
    </location>
</feature>
<feature type="region of interest" description="Disordered" evidence="1">
    <location>
        <begin position="1"/>
        <end position="279"/>
    </location>
</feature>
<dbReference type="PANTHER" id="PTHR33472">
    <property type="entry name" value="OS01G0106600 PROTEIN"/>
    <property type="match status" value="1"/>
</dbReference>
<organism evidence="2 3">
    <name type="scientific">Heracleum sosnowskyi</name>
    <dbReference type="NCBI Taxonomy" id="360622"/>
    <lineage>
        <taxon>Eukaryota</taxon>
        <taxon>Viridiplantae</taxon>
        <taxon>Streptophyta</taxon>
        <taxon>Embryophyta</taxon>
        <taxon>Tracheophyta</taxon>
        <taxon>Spermatophyta</taxon>
        <taxon>Magnoliopsida</taxon>
        <taxon>eudicotyledons</taxon>
        <taxon>Gunneridae</taxon>
        <taxon>Pentapetalae</taxon>
        <taxon>asterids</taxon>
        <taxon>campanulids</taxon>
        <taxon>Apiales</taxon>
        <taxon>Apiaceae</taxon>
        <taxon>Apioideae</taxon>
        <taxon>apioid superclade</taxon>
        <taxon>Tordylieae</taxon>
        <taxon>Tordyliinae</taxon>
        <taxon>Heracleum</taxon>
    </lineage>
</organism>
<feature type="compositionally biased region" description="Basic residues" evidence="1">
    <location>
        <begin position="254"/>
        <end position="263"/>
    </location>
</feature>
<evidence type="ECO:0000256" key="1">
    <source>
        <dbReference type="SAM" id="MobiDB-lite"/>
    </source>
</evidence>
<feature type="compositionally biased region" description="Low complexity" evidence="1">
    <location>
        <begin position="95"/>
        <end position="123"/>
    </location>
</feature>
<comment type="caution">
    <text evidence="2">The sequence shown here is derived from an EMBL/GenBank/DDBJ whole genome shotgun (WGS) entry which is preliminary data.</text>
</comment>
<evidence type="ECO:0000313" key="2">
    <source>
        <dbReference type="EMBL" id="KAK1369889.1"/>
    </source>
</evidence>
<feature type="compositionally biased region" description="Basic and acidic residues" evidence="1">
    <location>
        <begin position="226"/>
        <end position="253"/>
    </location>
</feature>
<feature type="compositionally biased region" description="Low complexity" evidence="1">
    <location>
        <begin position="141"/>
        <end position="150"/>
    </location>
</feature>
<dbReference type="Proteomes" id="UP001237642">
    <property type="component" value="Unassembled WGS sequence"/>
</dbReference>
<sequence length="399" mass="42390">MASQQPPARPWFRLATMAARSAPPPQPDPVPQPRPSAIRPAFRATQTQEPAPSAPQAPVSEPPPPVATIQVPPTPVAPVTRSPLTAPAPAPTTPSSPITTATPAPSPIITKSPSTTNRSSPSTLFPVSAAPKATPSPIIPLPSSSSISESPKPKVPSLSRAAVYSPAPKTISQAQASAPKQSPYEAGSINAPATNSPSFPKPLKSDSEQGQKYPLEFEQKAVLVQETKEKPKLYTSEPRDTENPHKGDREASKKPHHKDKGNHKNTSNPNSSGMRVITVAGDNKGAIMELRPSRRNQDFGNSPGNFPGKFRTWGEGENSRSDSSSSSEEGKSKKDGKHKESMTKALSLPYVNSNVQAVNNSILFNATCTHHDPGVHISVSRTMGTGRGFKVKKHMNADD</sequence>